<dbReference type="AlphaFoldDB" id="A0A552UVN2"/>
<dbReference type="PROSITE" id="PS51257">
    <property type="entry name" value="PROKAR_LIPOPROTEIN"/>
    <property type="match status" value="1"/>
</dbReference>
<protein>
    <submittedName>
        <fullName evidence="3">Uncharacterized protein</fullName>
    </submittedName>
</protein>
<feature type="compositionally biased region" description="Polar residues" evidence="1">
    <location>
        <begin position="57"/>
        <end position="72"/>
    </location>
</feature>
<evidence type="ECO:0000313" key="3">
    <source>
        <dbReference type="EMBL" id="TRW22293.1"/>
    </source>
</evidence>
<reference evidence="3 4" key="1">
    <citation type="submission" date="2019-07" db="EMBL/GenBank/DDBJ databases">
        <title>Flavobacterium sp. nov., isolated from glacier ice.</title>
        <authorList>
            <person name="Liu Q."/>
            <person name="Xin Y.-H."/>
        </authorList>
    </citation>
    <scope>NUCLEOTIDE SEQUENCE [LARGE SCALE GENOMIC DNA]</scope>
    <source>
        <strain evidence="3 4">ZT4R6</strain>
    </source>
</reference>
<sequence length="72" mass="7251">MKANNLKHLAAVALMVAGLGLTSCGSNKTEGEASTSVDSTVVDSATAVYPDGATEQAVDTTKQLNNDSIVAP</sequence>
<evidence type="ECO:0000256" key="1">
    <source>
        <dbReference type="SAM" id="MobiDB-lite"/>
    </source>
</evidence>
<proteinExistence type="predicted"/>
<evidence type="ECO:0000313" key="4">
    <source>
        <dbReference type="Proteomes" id="UP000320643"/>
    </source>
</evidence>
<accession>A0A552UVN2</accession>
<organism evidence="3 4">
    <name type="scientific">Flavobacterium zepuense</name>
    <dbReference type="NCBI Taxonomy" id="2593302"/>
    <lineage>
        <taxon>Bacteria</taxon>
        <taxon>Pseudomonadati</taxon>
        <taxon>Bacteroidota</taxon>
        <taxon>Flavobacteriia</taxon>
        <taxon>Flavobacteriales</taxon>
        <taxon>Flavobacteriaceae</taxon>
        <taxon>Flavobacterium</taxon>
    </lineage>
</organism>
<keyword evidence="4" id="KW-1185">Reference proteome</keyword>
<dbReference type="Proteomes" id="UP000320643">
    <property type="component" value="Unassembled WGS sequence"/>
</dbReference>
<keyword evidence="2" id="KW-0732">Signal</keyword>
<feature type="signal peptide" evidence="2">
    <location>
        <begin position="1"/>
        <end position="28"/>
    </location>
</feature>
<evidence type="ECO:0000256" key="2">
    <source>
        <dbReference type="SAM" id="SignalP"/>
    </source>
</evidence>
<name>A0A552UVN2_9FLAO</name>
<dbReference type="RefSeq" id="WP_143374710.1">
    <property type="nucleotide sequence ID" value="NZ_VJVZ01000013.1"/>
</dbReference>
<feature type="region of interest" description="Disordered" evidence="1">
    <location>
        <begin position="53"/>
        <end position="72"/>
    </location>
</feature>
<comment type="caution">
    <text evidence="3">The sequence shown here is derived from an EMBL/GenBank/DDBJ whole genome shotgun (WGS) entry which is preliminary data.</text>
</comment>
<gene>
    <name evidence="3" type="ORF">FMM05_17460</name>
</gene>
<dbReference type="EMBL" id="VJVZ01000013">
    <property type="protein sequence ID" value="TRW22293.1"/>
    <property type="molecule type" value="Genomic_DNA"/>
</dbReference>
<feature type="chain" id="PRO_5022238687" evidence="2">
    <location>
        <begin position="29"/>
        <end position="72"/>
    </location>
</feature>